<protein>
    <submittedName>
        <fullName evidence="5">Restriction endonuclease subunit S</fullName>
        <ecNumber evidence="5">3.1.21.-</ecNumber>
    </submittedName>
</protein>
<dbReference type="GO" id="GO:0004519">
    <property type="term" value="F:endonuclease activity"/>
    <property type="evidence" value="ECO:0007669"/>
    <property type="project" value="UniProtKB-KW"/>
</dbReference>
<feature type="domain" description="Type I restriction modification DNA specificity" evidence="4">
    <location>
        <begin position="277"/>
        <end position="441"/>
    </location>
</feature>
<dbReference type="CDD" id="cd17517">
    <property type="entry name" value="RMtype1_S_EcoKI_StySPI-TRD2-CR2_like"/>
    <property type="match status" value="1"/>
</dbReference>
<keyword evidence="6" id="KW-1185">Reference proteome</keyword>
<evidence type="ECO:0000259" key="4">
    <source>
        <dbReference type="Pfam" id="PF01420"/>
    </source>
</evidence>
<dbReference type="Proteomes" id="UP000666661">
    <property type="component" value="Unassembled WGS sequence"/>
</dbReference>
<keyword evidence="5" id="KW-0540">Nuclease</keyword>
<dbReference type="InterPro" id="IPR044946">
    <property type="entry name" value="Restrct_endonuc_typeI_TRD_sf"/>
</dbReference>
<comment type="caution">
    <text evidence="5">The sequence shown here is derived from an EMBL/GenBank/DDBJ whole genome shotgun (WGS) entry which is preliminary data.</text>
</comment>
<feature type="domain" description="Type I restriction modification DNA specificity" evidence="4">
    <location>
        <begin position="11"/>
        <end position="175"/>
    </location>
</feature>
<evidence type="ECO:0000313" key="5">
    <source>
        <dbReference type="EMBL" id="MBP0603411.1"/>
    </source>
</evidence>
<organism evidence="5 6">
    <name type="scientific">Aeromonas sanarellii</name>
    <dbReference type="NCBI Taxonomy" id="633415"/>
    <lineage>
        <taxon>Bacteria</taxon>
        <taxon>Pseudomonadati</taxon>
        <taxon>Pseudomonadota</taxon>
        <taxon>Gammaproteobacteria</taxon>
        <taxon>Aeromonadales</taxon>
        <taxon>Aeromonadaceae</taxon>
        <taxon>Aeromonas</taxon>
    </lineage>
</organism>
<proteinExistence type="inferred from homology"/>
<evidence type="ECO:0000256" key="3">
    <source>
        <dbReference type="ARBA" id="ARBA00023125"/>
    </source>
</evidence>
<accession>A0ABS4B9L5</accession>
<reference evidence="5 6" key="1">
    <citation type="submission" date="2021-03" db="EMBL/GenBank/DDBJ databases">
        <title>Plant growth promoting bacteria isolated from wild legumes nodules and trapping Phaseolus vulgaris L. nodules in the center and southern Mexico.</title>
        <authorList>
            <person name="Estrada P."/>
        </authorList>
    </citation>
    <scope>NUCLEOTIDE SEQUENCE [LARGE SCALE GENOMIC DNA]</scope>
    <source>
        <strain evidence="5 6">MaGu-431</strain>
    </source>
</reference>
<keyword evidence="5" id="KW-0255">Endonuclease</keyword>
<dbReference type="RefSeq" id="WP_209794155.1">
    <property type="nucleotide sequence ID" value="NZ_JAGIQF010000006.1"/>
</dbReference>
<dbReference type="SUPFAM" id="SSF116734">
    <property type="entry name" value="DNA methylase specificity domain"/>
    <property type="match status" value="2"/>
</dbReference>
<sequence length="597" mass="66910">MSRKQNTPNLPSGWKWVSLDEILINIIGGGTPSKSNPSYWSGNIPWLSVKDMKTTRPKETIDHISLDAVENSATNLIPADTLIVSTRMGLGKIVRVPFETTINQDLKALVLTESMNKSYVEYWYISLAPYIESLGTGTTVKGIRLEQLKALKLPLAPINIQKLVVNKIEEFFSHIDAGVEGLKQAKAKLQQYRQSVLKDAVTGKLTEQWREQNADKLEPAEHLLERILDERRANWEAEQLKAFEENGQTLKNDKWKDKYKVVHPLNGSDLIGLPKLPSGWCYAKLGQIIDEPRYGTSKKCTYESIGKGVLRIPNIAAGVIDAEDMKYAEFSDDEIATYKLNEGDILTIRSNGSVSLVGKCAVIEGKDTGFLYAGYLIRLRPILKYIDSHYLMNILSSGFLRKQIEHLAKSSSGVNNINAGEIQSLIVPICGLEEQHKIAKEIESKNVVINRQLQDYAKLVKQAEKSKASILNKAFSGELVENTYTDGTVVQLLGRIQAEKAQLEHKAKLAKKKPTARAKQMKRRPILDVLMESKKALNVDELFDLAGYQSEITPETVEEFYQELKDLTAITGVKVTPIKVDDVKQGDLFEYKECCAK</sequence>
<keyword evidence="3" id="KW-0238">DNA-binding</keyword>
<dbReference type="EC" id="3.1.21.-" evidence="5"/>
<keyword evidence="5" id="KW-0378">Hydrolase</keyword>
<dbReference type="EMBL" id="JAGIQF010000006">
    <property type="protein sequence ID" value="MBP0603411.1"/>
    <property type="molecule type" value="Genomic_DNA"/>
</dbReference>
<evidence type="ECO:0000256" key="2">
    <source>
        <dbReference type="ARBA" id="ARBA00022747"/>
    </source>
</evidence>
<dbReference type="GO" id="GO:0016787">
    <property type="term" value="F:hydrolase activity"/>
    <property type="evidence" value="ECO:0007669"/>
    <property type="project" value="UniProtKB-KW"/>
</dbReference>
<keyword evidence="2" id="KW-0680">Restriction system</keyword>
<dbReference type="PANTHER" id="PTHR43140">
    <property type="entry name" value="TYPE-1 RESTRICTION ENZYME ECOKI SPECIFICITY PROTEIN"/>
    <property type="match status" value="1"/>
</dbReference>
<evidence type="ECO:0000313" key="6">
    <source>
        <dbReference type="Proteomes" id="UP000666661"/>
    </source>
</evidence>
<name>A0ABS4B9L5_9GAMM</name>
<dbReference type="CDD" id="cd17285">
    <property type="entry name" value="RMtype1_S_Csp16704I_TRD2-CR2_like"/>
    <property type="match status" value="1"/>
</dbReference>
<dbReference type="InterPro" id="IPR051212">
    <property type="entry name" value="Type-I_RE_S_subunit"/>
</dbReference>
<dbReference type="InterPro" id="IPR000055">
    <property type="entry name" value="Restrct_endonuc_typeI_TRD"/>
</dbReference>
<gene>
    <name evidence="5" type="ORF">J8I01_12925</name>
</gene>
<evidence type="ECO:0000256" key="1">
    <source>
        <dbReference type="ARBA" id="ARBA00010923"/>
    </source>
</evidence>
<dbReference type="Gene3D" id="3.90.220.20">
    <property type="entry name" value="DNA methylase specificity domains"/>
    <property type="match status" value="2"/>
</dbReference>
<comment type="similarity">
    <text evidence="1">Belongs to the type-I restriction system S methylase family.</text>
</comment>
<dbReference type="Pfam" id="PF01420">
    <property type="entry name" value="Methylase_S"/>
    <property type="match status" value="2"/>
</dbReference>
<dbReference type="PANTHER" id="PTHR43140:SF1">
    <property type="entry name" value="TYPE I RESTRICTION ENZYME ECOKI SPECIFICITY SUBUNIT"/>
    <property type="match status" value="1"/>
</dbReference>